<keyword evidence="4" id="KW-0489">Methyltransferase</keyword>
<dbReference type="SUPFAM" id="SSF82199">
    <property type="entry name" value="SET domain"/>
    <property type="match status" value="1"/>
</dbReference>
<dbReference type="RefSeq" id="XP_026617318.1">
    <property type="nucleotide sequence ID" value="XM_026759442.1"/>
</dbReference>
<accession>A0A397HRX5</accession>
<keyword evidence="11" id="KW-1185">Reference proteome</keyword>
<proteinExistence type="predicted"/>
<dbReference type="Proteomes" id="UP000215305">
    <property type="component" value="Unassembled WGS sequence"/>
</dbReference>
<keyword evidence="6" id="KW-0949">S-adenosyl-L-methionine</keyword>
<gene>
    <name evidence="10" type="ORF">CDV56_105823</name>
</gene>
<comment type="caution">
    <text evidence="10">The sequence shown here is derived from an EMBL/GenBank/DDBJ whole genome shotgun (WGS) entry which is preliminary data.</text>
</comment>
<dbReference type="Gene3D" id="2.170.270.10">
    <property type="entry name" value="SET domain"/>
    <property type="match status" value="1"/>
</dbReference>
<evidence type="ECO:0000256" key="4">
    <source>
        <dbReference type="ARBA" id="ARBA00022603"/>
    </source>
</evidence>
<dbReference type="InterPro" id="IPR046341">
    <property type="entry name" value="SET_dom_sf"/>
</dbReference>
<evidence type="ECO:0000256" key="2">
    <source>
        <dbReference type="ARBA" id="ARBA00004286"/>
    </source>
</evidence>
<dbReference type="InterPro" id="IPR050777">
    <property type="entry name" value="SET2_Histone-Lys_MeTrsfase"/>
</dbReference>
<evidence type="ECO:0000256" key="1">
    <source>
        <dbReference type="ARBA" id="ARBA00004123"/>
    </source>
</evidence>
<evidence type="ECO:0000256" key="7">
    <source>
        <dbReference type="ARBA" id="ARBA00023242"/>
    </source>
</evidence>
<dbReference type="GO" id="GO:0032259">
    <property type="term" value="P:methylation"/>
    <property type="evidence" value="ECO:0007669"/>
    <property type="project" value="UniProtKB-KW"/>
</dbReference>
<evidence type="ECO:0000256" key="3">
    <source>
        <dbReference type="ARBA" id="ARBA00022454"/>
    </source>
</evidence>
<dbReference type="GO" id="GO:0005694">
    <property type="term" value="C:chromosome"/>
    <property type="evidence" value="ECO:0007669"/>
    <property type="project" value="UniProtKB-SubCell"/>
</dbReference>
<organism evidence="10 11">
    <name type="scientific">Aspergillus thermomutatus</name>
    <name type="common">Neosartorya pseudofischeri</name>
    <dbReference type="NCBI Taxonomy" id="41047"/>
    <lineage>
        <taxon>Eukaryota</taxon>
        <taxon>Fungi</taxon>
        <taxon>Dikarya</taxon>
        <taxon>Ascomycota</taxon>
        <taxon>Pezizomycotina</taxon>
        <taxon>Eurotiomycetes</taxon>
        <taxon>Eurotiomycetidae</taxon>
        <taxon>Eurotiales</taxon>
        <taxon>Aspergillaceae</taxon>
        <taxon>Aspergillus</taxon>
        <taxon>Aspergillus subgen. Fumigati</taxon>
    </lineage>
</organism>
<evidence type="ECO:0000313" key="11">
    <source>
        <dbReference type="Proteomes" id="UP000215305"/>
    </source>
</evidence>
<dbReference type="GO" id="GO:0008168">
    <property type="term" value="F:methyltransferase activity"/>
    <property type="evidence" value="ECO:0007669"/>
    <property type="project" value="UniProtKB-KW"/>
</dbReference>
<dbReference type="STRING" id="41047.A0A397HRX5"/>
<feature type="region of interest" description="Disordered" evidence="8">
    <location>
        <begin position="1"/>
        <end position="51"/>
    </location>
</feature>
<feature type="compositionally biased region" description="Basic and acidic residues" evidence="8">
    <location>
        <begin position="1"/>
        <end position="22"/>
    </location>
</feature>
<feature type="compositionally biased region" description="Basic and acidic residues" evidence="8">
    <location>
        <begin position="33"/>
        <end position="51"/>
    </location>
</feature>
<dbReference type="SMART" id="SM00317">
    <property type="entry name" value="SET"/>
    <property type="match status" value="1"/>
</dbReference>
<evidence type="ECO:0000256" key="6">
    <source>
        <dbReference type="ARBA" id="ARBA00022691"/>
    </source>
</evidence>
<dbReference type="GeneID" id="38127797"/>
<evidence type="ECO:0000313" key="10">
    <source>
        <dbReference type="EMBL" id="RHZ63893.1"/>
    </source>
</evidence>
<evidence type="ECO:0000259" key="9">
    <source>
        <dbReference type="PROSITE" id="PS50280"/>
    </source>
</evidence>
<evidence type="ECO:0000256" key="8">
    <source>
        <dbReference type="SAM" id="MobiDB-lite"/>
    </source>
</evidence>
<evidence type="ECO:0000256" key="5">
    <source>
        <dbReference type="ARBA" id="ARBA00022679"/>
    </source>
</evidence>
<dbReference type="AlphaFoldDB" id="A0A397HRX5"/>
<dbReference type="InterPro" id="IPR001214">
    <property type="entry name" value="SET_dom"/>
</dbReference>
<keyword evidence="3" id="KW-0158">Chromosome</keyword>
<feature type="domain" description="SET" evidence="9">
    <location>
        <begin position="303"/>
        <end position="416"/>
    </location>
</feature>
<sequence>MAEKRRAPDDHVEDLTERPEPKKVKKVRFQLSRNEENLPEKDIPAPHTDDELTERRLRAMRTRDLVHDILAAMYYDIHQFGMLRNALRQNRIRLFPDLNFYKMQHKEAGWLLDRAIRREMLAKVGQTSGEDRTYPSKQEAQRVGHFIRHLNWRIFAMCALSEAFRLALYAEDQLVWAVLVHKIMENRTSIDIFAQSRDLDWQGQLLKHADKDIPGLQQALVPMPDMTSEHFHQIVLADGALRKPRYDGHNQINIDNGNKFIPSYFKDNKDPTIRVLDRDGRCDLCYAERECNCRLSTPTLATCLVELVDYPPRGIGVRALGRFKKGDILDEYVGELRPVGYQEDPVYALLHESKMVEGEPLALISAKRYGNWTRFLNHSCKPSTAFLKMTVGRKTIVAVQALRDIDMFEEITIDYGKGYWKNRVCLCGEPGCRSQTATEEETEA</sequence>
<comment type="subcellular location">
    <subcellularLocation>
        <location evidence="2">Chromosome</location>
    </subcellularLocation>
    <subcellularLocation>
        <location evidence="1">Nucleus</location>
    </subcellularLocation>
</comment>
<keyword evidence="5" id="KW-0808">Transferase</keyword>
<dbReference type="OrthoDB" id="308383at2759"/>
<dbReference type="EMBL" id="NKHU02000026">
    <property type="protein sequence ID" value="RHZ63893.1"/>
    <property type="molecule type" value="Genomic_DNA"/>
</dbReference>
<dbReference type="VEuPathDB" id="FungiDB:CDV56_105823"/>
<reference evidence="10" key="1">
    <citation type="submission" date="2018-08" db="EMBL/GenBank/DDBJ databases">
        <title>Draft genome sequence of azole-resistant Aspergillus thermomutatus (Neosartorya pseudofischeri) strain HMR AF 39, isolated from a human nasal aspirate.</title>
        <authorList>
            <person name="Parent-Michaud M."/>
            <person name="Dufresne P.J."/>
            <person name="Fournier E."/>
            <person name="Martineau C."/>
            <person name="Moreira S."/>
            <person name="Perkins V."/>
            <person name="De Repentigny L."/>
            <person name="Dufresne S.F."/>
        </authorList>
    </citation>
    <scope>NUCLEOTIDE SEQUENCE [LARGE SCALE GENOMIC DNA]</scope>
    <source>
        <strain evidence="10">HMR AF 39</strain>
    </source>
</reference>
<protein>
    <recommendedName>
        <fullName evidence="9">SET domain-containing protein</fullName>
    </recommendedName>
</protein>
<dbReference type="GO" id="GO:0005634">
    <property type="term" value="C:nucleus"/>
    <property type="evidence" value="ECO:0007669"/>
    <property type="project" value="UniProtKB-SubCell"/>
</dbReference>
<keyword evidence="7" id="KW-0539">Nucleus</keyword>
<dbReference type="PROSITE" id="PS50280">
    <property type="entry name" value="SET"/>
    <property type="match status" value="1"/>
</dbReference>
<name>A0A397HRX5_ASPTH</name>
<dbReference type="Pfam" id="PF00856">
    <property type="entry name" value="SET"/>
    <property type="match status" value="1"/>
</dbReference>
<dbReference type="PANTHER" id="PTHR22884">
    <property type="entry name" value="SET DOMAIN PROTEINS"/>
    <property type="match status" value="1"/>
</dbReference>